<name>A0A9N9CX18_9GLOM</name>
<protein>
    <submittedName>
        <fullName evidence="1">2098_t:CDS:1</fullName>
    </submittedName>
</protein>
<keyword evidence="2" id="KW-1185">Reference proteome</keyword>
<dbReference type="AlphaFoldDB" id="A0A9N9CX18"/>
<dbReference type="EMBL" id="CAJVPQ010002974">
    <property type="protein sequence ID" value="CAG8614209.1"/>
    <property type="molecule type" value="Genomic_DNA"/>
</dbReference>
<gene>
    <name evidence="1" type="ORF">FCALED_LOCUS9223</name>
</gene>
<dbReference type="Proteomes" id="UP000789570">
    <property type="component" value="Unassembled WGS sequence"/>
</dbReference>
<evidence type="ECO:0000313" key="1">
    <source>
        <dbReference type="EMBL" id="CAG8614209.1"/>
    </source>
</evidence>
<reference evidence="1" key="1">
    <citation type="submission" date="2021-06" db="EMBL/GenBank/DDBJ databases">
        <authorList>
            <person name="Kallberg Y."/>
            <person name="Tangrot J."/>
            <person name="Rosling A."/>
        </authorList>
    </citation>
    <scope>NUCLEOTIDE SEQUENCE</scope>
    <source>
        <strain evidence="1">UK204</strain>
    </source>
</reference>
<organism evidence="1 2">
    <name type="scientific">Funneliformis caledonium</name>
    <dbReference type="NCBI Taxonomy" id="1117310"/>
    <lineage>
        <taxon>Eukaryota</taxon>
        <taxon>Fungi</taxon>
        <taxon>Fungi incertae sedis</taxon>
        <taxon>Mucoromycota</taxon>
        <taxon>Glomeromycotina</taxon>
        <taxon>Glomeromycetes</taxon>
        <taxon>Glomerales</taxon>
        <taxon>Glomeraceae</taxon>
        <taxon>Funneliformis</taxon>
    </lineage>
</organism>
<evidence type="ECO:0000313" key="2">
    <source>
        <dbReference type="Proteomes" id="UP000789570"/>
    </source>
</evidence>
<accession>A0A9N9CX18</accession>
<sequence>MLTLPMYWNPHNHVQTVQLQVLRTERETRTRKLKAYDTITAKTKNERARNLAKLIFGVQHKDLFQVDYGEIDEDEVKLKRTFTVKAIDQGQIPRDSYRVITSLSNDLVKE</sequence>
<proteinExistence type="predicted"/>
<comment type="caution">
    <text evidence="1">The sequence shown here is derived from an EMBL/GenBank/DDBJ whole genome shotgun (WGS) entry which is preliminary data.</text>
</comment>